<keyword evidence="16" id="KW-1185">Reference proteome</keyword>
<dbReference type="InterPro" id="IPR036640">
    <property type="entry name" value="ABC1_TM_sf"/>
</dbReference>
<feature type="transmembrane region" description="Helical" evidence="12">
    <location>
        <begin position="758"/>
        <end position="781"/>
    </location>
</feature>
<keyword evidence="10" id="KW-0325">Glycoprotein</keyword>
<evidence type="ECO:0000256" key="12">
    <source>
        <dbReference type="SAM" id="Phobius"/>
    </source>
</evidence>
<accession>W7I3W9</accession>
<keyword evidence="6" id="KW-0547">Nucleotide-binding</keyword>
<evidence type="ECO:0000313" key="15">
    <source>
        <dbReference type="EMBL" id="EWC43425.1"/>
    </source>
</evidence>
<evidence type="ECO:0008006" key="17">
    <source>
        <dbReference type="Google" id="ProtNLM"/>
    </source>
</evidence>
<dbReference type="PROSITE" id="PS00211">
    <property type="entry name" value="ABC_TRANSPORTER_1"/>
    <property type="match status" value="2"/>
</dbReference>
<dbReference type="AlphaFoldDB" id="W7I3W9"/>
<sequence>MSFNDKPGGSLPPDSPGNFDGGSSDVRVAIPEELEKSPITADEKEKEKEKGGSGSYWRIFTYASTTDRILYVIAVIMAIASGAALPLMTIVFGQFTTKFNNFARDPSQGEQFMRDINSFVLYFIYFFVGRFSAIFMATSCATIAATRTVRSLREEFLKHLLRMDISHFDKSGTGKTASQVTSNANRINSGIAQKLVMLIQAISMFFASFIVALAVQWKLALITLVSVIPATMVVAGICFSIDEKIETATTKIYSQASELAQEAFSSIRAVQAFSAQDRMMVKYEKYLVEAHRVGDKKSPLYLVFFPFSFFFTYAGTALAFWQGYRMFRSGEIPNVGTVFTVQMAMLMATAGLTVISPYTLAISSASAAAAELFEVIDKPSQLDSLDTSGDKPDTCHGDIEISHVSFAYPTRPSVSVMDDFSLRFPAGKTTALVGASGSGKSTCVGLLERWYEPLSGSIRLDGKELCEYNIKWLRSQVRLVQQEPVLFSGTVFENVAGGFLDEQRALPDAQQRELVREACVLSNAHDFISQLPNGYDTQVGERAGKLSGGQKQRLAIARSIISQPKVLLLDEATSALDPVAEAIVQDALNRVSKGRTTITIAHRLSTIQNADKIAVVSNGQVVEEGTHKELIALDRHYAALVRAQDLGENNKKETDHQSTVDTNDHQLTALKRTITAASQAHASAEAKKAATEGTLHYGMFKCIWLLFSEQPDMTWKYALAICLCAMAAAVYPVQAILFSRILNVFTLPRSEADSQANFWALMFFVVALNCIAAYAPLGWLANTESQKMSHRYRREAMHLALHQDMTFYDHEENSSGALAAKIDAVPQDIVDMMSLNASLMVVVIINVIGCSVLGLAYGWKLSLVVLAGGMLPLAAAGYYAMRLESQLDESNGERFASSASVASEAVGAIRTIASLTMERQVLKKFNEKLSEVVTSSFRTLAIRMMLFSVAQSLDFLSMALGFWYGARLLARGEYTITQFYVIFLGVIFAGQAAGQFFGFTGNHGPDGDSDLILDDVHFAYPQQQQHPVLKGIDINISPSQFIALVGASGCGKSTVISLLERFYDPTSGRLLLHPTDIKSFSPTLYRSHFSLVQQEPTLYQGSIRDNIALGLPISNQPTNDDLIRACTLANAHDFIMSLPEGLDTPCGAHGSQFSGGQRQRIAIARALIRNPRVLLLDEATSALDTLSERMVQAAIDDARRESGRITVAVAHRLSTVVHADAIYVFDAGRIVEQGTHQELLAKRGRYFQMCLAQSLDRGVS</sequence>
<dbReference type="FunFam" id="3.40.50.300:FF:000251">
    <property type="entry name" value="ABC transporter B family member 19"/>
    <property type="match status" value="1"/>
</dbReference>
<dbReference type="CDD" id="cd18577">
    <property type="entry name" value="ABC_6TM_Pgp_ABCB1_D1_like"/>
    <property type="match status" value="1"/>
</dbReference>
<proteinExistence type="inferred from homology"/>
<dbReference type="SUPFAM" id="SSF90123">
    <property type="entry name" value="ABC transporter transmembrane region"/>
    <property type="match status" value="2"/>
</dbReference>
<dbReference type="PROSITE" id="PS50929">
    <property type="entry name" value="ABC_TM1F"/>
    <property type="match status" value="2"/>
</dbReference>
<dbReference type="OrthoDB" id="6500128at2759"/>
<evidence type="ECO:0000259" key="14">
    <source>
        <dbReference type="PROSITE" id="PS50929"/>
    </source>
</evidence>
<organism evidence="15 16">
    <name type="scientific">Drechslerella stenobrocha 248</name>
    <dbReference type="NCBI Taxonomy" id="1043628"/>
    <lineage>
        <taxon>Eukaryota</taxon>
        <taxon>Fungi</taxon>
        <taxon>Dikarya</taxon>
        <taxon>Ascomycota</taxon>
        <taxon>Pezizomycotina</taxon>
        <taxon>Orbiliomycetes</taxon>
        <taxon>Orbiliales</taxon>
        <taxon>Orbiliaceae</taxon>
        <taxon>Drechslerella</taxon>
    </lineage>
</organism>
<feature type="transmembrane region" description="Helical" evidence="12">
    <location>
        <begin position="978"/>
        <end position="999"/>
    </location>
</feature>
<dbReference type="Proteomes" id="UP000024837">
    <property type="component" value="Unassembled WGS sequence"/>
</dbReference>
<keyword evidence="9 12" id="KW-0472">Membrane</keyword>
<evidence type="ECO:0000256" key="9">
    <source>
        <dbReference type="ARBA" id="ARBA00023136"/>
    </source>
</evidence>
<dbReference type="HOGENOM" id="CLU_000604_17_8_1"/>
<dbReference type="InterPro" id="IPR003439">
    <property type="entry name" value="ABC_transporter-like_ATP-bd"/>
</dbReference>
<dbReference type="Pfam" id="PF00005">
    <property type="entry name" value="ABC_tran"/>
    <property type="match status" value="2"/>
</dbReference>
<evidence type="ECO:0000256" key="11">
    <source>
        <dbReference type="SAM" id="MobiDB-lite"/>
    </source>
</evidence>
<dbReference type="PANTHER" id="PTHR43394">
    <property type="entry name" value="ATP-DEPENDENT PERMEASE MDL1, MITOCHONDRIAL"/>
    <property type="match status" value="1"/>
</dbReference>
<dbReference type="Gene3D" id="3.40.50.300">
    <property type="entry name" value="P-loop containing nucleotide triphosphate hydrolases"/>
    <property type="match status" value="2"/>
</dbReference>
<feature type="transmembrane region" description="Helical" evidence="12">
    <location>
        <begin position="69"/>
        <end position="92"/>
    </location>
</feature>
<dbReference type="Gene3D" id="1.20.1560.10">
    <property type="entry name" value="ABC transporter type 1, transmembrane domain"/>
    <property type="match status" value="1"/>
</dbReference>
<evidence type="ECO:0000256" key="4">
    <source>
        <dbReference type="ARBA" id="ARBA00022692"/>
    </source>
</evidence>
<gene>
    <name evidence="15" type="ORF">DRE_07611</name>
</gene>
<dbReference type="InterPro" id="IPR003593">
    <property type="entry name" value="AAA+_ATPase"/>
</dbReference>
<keyword evidence="5" id="KW-0677">Repeat</keyword>
<keyword evidence="8 12" id="KW-1133">Transmembrane helix</keyword>
<evidence type="ECO:0000259" key="13">
    <source>
        <dbReference type="PROSITE" id="PS50893"/>
    </source>
</evidence>
<feature type="transmembrane region" description="Helical" evidence="12">
    <location>
        <begin position="717"/>
        <end position="738"/>
    </location>
</feature>
<dbReference type="CDD" id="cd03249">
    <property type="entry name" value="ABC_MTABC3_MDL1_MDL2"/>
    <property type="match status" value="2"/>
</dbReference>
<dbReference type="GO" id="GO:0015421">
    <property type="term" value="F:ABC-type oligopeptide transporter activity"/>
    <property type="evidence" value="ECO:0007669"/>
    <property type="project" value="TreeGrafter"/>
</dbReference>
<feature type="transmembrane region" description="Helical" evidence="12">
    <location>
        <begin position="300"/>
        <end position="321"/>
    </location>
</feature>
<evidence type="ECO:0000256" key="6">
    <source>
        <dbReference type="ARBA" id="ARBA00022741"/>
    </source>
</evidence>
<evidence type="ECO:0000313" key="16">
    <source>
        <dbReference type="Proteomes" id="UP000024837"/>
    </source>
</evidence>
<dbReference type="InterPro" id="IPR017871">
    <property type="entry name" value="ABC_transporter-like_CS"/>
</dbReference>
<keyword evidence="3" id="KW-0813">Transport</keyword>
<evidence type="ECO:0000256" key="1">
    <source>
        <dbReference type="ARBA" id="ARBA00004141"/>
    </source>
</evidence>
<dbReference type="GO" id="GO:0005743">
    <property type="term" value="C:mitochondrial inner membrane"/>
    <property type="evidence" value="ECO:0007669"/>
    <property type="project" value="TreeGrafter"/>
</dbReference>
<feature type="domain" description="ABC transporter" evidence="13">
    <location>
        <begin position="1011"/>
        <end position="1252"/>
    </location>
</feature>
<feature type="transmembrane region" description="Helical" evidence="12">
    <location>
        <begin position="221"/>
        <end position="241"/>
    </location>
</feature>
<evidence type="ECO:0000256" key="7">
    <source>
        <dbReference type="ARBA" id="ARBA00022840"/>
    </source>
</evidence>
<keyword evidence="4 12" id="KW-0812">Transmembrane</keyword>
<dbReference type="EMBL" id="KI966464">
    <property type="protein sequence ID" value="EWC43425.1"/>
    <property type="molecule type" value="Genomic_DNA"/>
</dbReference>
<name>W7I3W9_9PEZI</name>
<dbReference type="FunFam" id="3.40.50.300:FF:000913">
    <property type="entry name" value="ABC multidrug transporter SitT"/>
    <property type="match status" value="1"/>
</dbReference>
<dbReference type="CDD" id="cd18578">
    <property type="entry name" value="ABC_6TM_Pgp_ABCB1_D2_like"/>
    <property type="match status" value="1"/>
</dbReference>
<dbReference type="GO" id="GO:0005524">
    <property type="term" value="F:ATP binding"/>
    <property type="evidence" value="ECO:0007669"/>
    <property type="project" value="UniProtKB-KW"/>
</dbReference>
<dbReference type="SMART" id="SM00382">
    <property type="entry name" value="AAA"/>
    <property type="match status" value="2"/>
</dbReference>
<feature type="transmembrane region" description="Helical" evidence="12">
    <location>
        <begin position="837"/>
        <end position="857"/>
    </location>
</feature>
<comment type="subcellular location">
    <subcellularLocation>
        <location evidence="1">Membrane</location>
        <topology evidence="1">Multi-pass membrane protein</topology>
    </subcellularLocation>
</comment>
<feature type="transmembrane region" description="Helical" evidence="12">
    <location>
        <begin position="119"/>
        <end position="145"/>
    </location>
</feature>
<evidence type="ECO:0000256" key="5">
    <source>
        <dbReference type="ARBA" id="ARBA00022737"/>
    </source>
</evidence>
<feature type="domain" description="ABC transporter" evidence="13">
    <location>
        <begin position="399"/>
        <end position="643"/>
    </location>
</feature>
<feature type="domain" description="ABC transmembrane type-1" evidence="14">
    <location>
        <begin position="718"/>
        <end position="999"/>
    </location>
</feature>
<evidence type="ECO:0000256" key="8">
    <source>
        <dbReference type="ARBA" id="ARBA00022989"/>
    </source>
</evidence>
<dbReference type="PANTHER" id="PTHR43394:SF16">
    <property type="entry name" value="ABC TRANSPORTER B FAMILY MEMBER 4-LIKE ISOFORM X1"/>
    <property type="match status" value="1"/>
</dbReference>
<feature type="transmembrane region" description="Helical" evidence="12">
    <location>
        <begin position="341"/>
        <end position="361"/>
    </location>
</feature>
<dbReference type="GO" id="GO:0016887">
    <property type="term" value="F:ATP hydrolysis activity"/>
    <property type="evidence" value="ECO:0007669"/>
    <property type="project" value="InterPro"/>
</dbReference>
<dbReference type="SUPFAM" id="SSF52540">
    <property type="entry name" value="P-loop containing nucleoside triphosphate hydrolases"/>
    <property type="match status" value="2"/>
</dbReference>
<dbReference type="Pfam" id="PF00664">
    <property type="entry name" value="ABC_membrane"/>
    <property type="match status" value="2"/>
</dbReference>
<dbReference type="InterPro" id="IPR039421">
    <property type="entry name" value="Type_1_exporter"/>
</dbReference>
<comment type="similarity">
    <text evidence="2">Belongs to the ABC transporter superfamily. ABCB family. Multidrug resistance exporter (TC 3.A.1.201) subfamily.</text>
</comment>
<feature type="transmembrane region" description="Helical" evidence="12">
    <location>
        <begin position="195"/>
        <end position="215"/>
    </location>
</feature>
<feature type="domain" description="ABC transmembrane type-1" evidence="14">
    <location>
        <begin position="72"/>
        <end position="364"/>
    </location>
</feature>
<feature type="region of interest" description="Disordered" evidence="11">
    <location>
        <begin position="1"/>
        <end position="25"/>
    </location>
</feature>
<evidence type="ECO:0000256" key="2">
    <source>
        <dbReference type="ARBA" id="ARBA00007577"/>
    </source>
</evidence>
<reference evidence="15 16" key="1">
    <citation type="submission" date="2013-05" db="EMBL/GenBank/DDBJ databases">
        <title>Drechslerella stenobrocha genome reveals carnivorous origination and mechanical trapping mechanism of predatory fungi.</title>
        <authorList>
            <person name="Liu X."/>
            <person name="Zhang W."/>
            <person name="Liu K."/>
        </authorList>
    </citation>
    <scope>NUCLEOTIDE SEQUENCE [LARGE SCALE GENOMIC DNA]</scope>
    <source>
        <strain evidence="15 16">248</strain>
    </source>
</reference>
<protein>
    <recommendedName>
        <fullName evidence="17">Leptomycin B resistance protein pmd1</fullName>
    </recommendedName>
</protein>
<dbReference type="InterPro" id="IPR011527">
    <property type="entry name" value="ABC1_TM_dom"/>
</dbReference>
<keyword evidence="7" id="KW-0067">ATP-binding</keyword>
<dbReference type="PROSITE" id="PS50893">
    <property type="entry name" value="ABC_TRANSPORTER_2"/>
    <property type="match status" value="2"/>
</dbReference>
<dbReference type="GO" id="GO:0090374">
    <property type="term" value="P:oligopeptide export from mitochondrion"/>
    <property type="evidence" value="ECO:0007669"/>
    <property type="project" value="TreeGrafter"/>
</dbReference>
<dbReference type="InterPro" id="IPR027417">
    <property type="entry name" value="P-loop_NTPase"/>
</dbReference>
<evidence type="ECO:0000256" key="3">
    <source>
        <dbReference type="ARBA" id="ARBA00022448"/>
    </source>
</evidence>
<feature type="transmembrane region" description="Helical" evidence="12">
    <location>
        <begin position="945"/>
        <end position="966"/>
    </location>
</feature>
<evidence type="ECO:0000256" key="10">
    <source>
        <dbReference type="ARBA" id="ARBA00023180"/>
    </source>
</evidence>